<evidence type="ECO:0000313" key="10">
    <source>
        <dbReference type="EMBL" id="NDY42939.1"/>
    </source>
</evidence>
<feature type="domain" description="Glycosyltransferase 2-like" evidence="9">
    <location>
        <begin position="10"/>
        <end position="170"/>
    </location>
</feature>
<dbReference type="Gene3D" id="3.90.550.10">
    <property type="entry name" value="Spore Coat Polysaccharide Biosynthesis Protein SpsA, Chain A"/>
    <property type="match status" value="1"/>
</dbReference>
<evidence type="ECO:0000256" key="6">
    <source>
        <dbReference type="ARBA" id="ARBA00022989"/>
    </source>
</evidence>
<keyword evidence="1" id="KW-1003">Cell membrane</keyword>
<dbReference type="GO" id="GO:0009103">
    <property type="term" value="P:lipopolysaccharide biosynthetic process"/>
    <property type="evidence" value="ECO:0007669"/>
    <property type="project" value="UniProtKB-KW"/>
</dbReference>
<dbReference type="RefSeq" id="WP_163299065.1">
    <property type="nucleotide sequence ID" value="NZ_JAAGRR010000102.1"/>
</dbReference>
<feature type="transmembrane region" description="Helical" evidence="8">
    <location>
        <begin position="271"/>
        <end position="293"/>
    </location>
</feature>
<dbReference type="AlphaFoldDB" id="A0A6N9TP44"/>
<gene>
    <name evidence="10" type="ORF">G3N55_08805</name>
</gene>
<evidence type="ECO:0000256" key="7">
    <source>
        <dbReference type="ARBA" id="ARBA00023136"/>
    </source>
</evidence>
<keyword evidence="6 8" id="KW-1133">Transmembrane helix</keyword>
<keyword evidence="11" id="KW-1185">Reference proteome</keyword>
<evidence type="ECO:0000256" key="5">
    <source>
        <dbReference type="ARBA" id="ARBA00022985"/>
    </source>
</evidence>
<evidence type="ECO:0000259" key="9">
    <source>
        <dbReference type="Pfam" id="PF00535"/>
    </source>
</evidence>
<keyword evidence="7 8" id="KW-0472">Membrane</keyword>
<keyword evidence="4 8" id="KW-0812">Transmembrane</keyword>
<sequence>MPGETAPRLSIVAPMYNEAANVAEFCRRLFAVLAEVPEPWEVVCVDDGSTDRTLELLRAEQRRRPGLRVVRLARNCGQHGAVMAGFAESRGEWVITLDADLQNPPEEIPRLLAAFREGHDLVGTYRVGRRDTRFRKWASRVTNRLITRISGISLRDFGCMLRGYSRRVVDGILRNPEYRTFIPALATFFAANPVEIPVRHEARAGGDSKYSLLKLLGLQLDLMTGFSLWPLRLLFLVGSGLAVAGLAMAALILVLRFVLGAEWAAQGVFTLFAVLFFFVGGQFFALGLLGEYIGRIFQAVRRRPAYLVGEVYEHGDDAP</sequence>
<organism evidence="10 11">
    <name type="scientific">Dissulfurirhabdus thermomarina</name>
    <dbReference type="NCBI Taxonomy" id="1765737"/>
    <lineage>
        <taxon>Bacteria</taxon>
        <taxon>Deltaproteobacteria</taxon>
        <taxon>Dissulfurirhabdaceae</taxon>
        <taxon>Dissulfurirhabdus</taxon>
    </lineage>
</organism>
<keyword evidence="3 10" id="KW-0808">Transferase</keyword>
<dbReference type="Pfam" id="PF00535">
    <property type="entry name" value="Glycos_transf_2"/>
    <property type="match status" value="1"/>
</dbReference>
<evidence type="ECO:0000256" key="4">
    <source>
        <dbReference type="ARBA" id="ARBA00022692"/>
    </source>
</evidence>
<name>A0A6N9TP44_DISTH</name>
<evidence type="ECO:0000256" key="2">
    <source>
        <dbReference type="ARBA" id="ARBA00022676"/>
    </source>
</evidence>
<feature type="transmembrane region" description="Helical" evidence="8">
    <location>
        <begin position="233"/>
        <end position="259"/>
    </location>
</feature>
<dbReference type="GO" id="GO:0005886">
    <property type="term" value="C:plasma membrane"/>
    <property type="evidence" value="ECO:0007669"/>
    <property type="project" value="TreeGrafter"/>
</dbReference>
<evidence type="ECO:0000256" key="3">
    <source>
        <dbReference type="ARBA" id="ARBA00022679"/>
    </source>
</evidence>
<dbReference type="GO" id="GO:0099621">
    <property type="term" value="F:undecaprenyl-phosphate 4-deoxy-4-formamido-L-arabinose transferase activity"/>
    <property type="evidence" value="ECO:0007669"/>
    <property type="project" value="TreeGrafter"/>
</dbReference>
<dbReference type="EMBL" id="JAAGRR010000102">
    <property type="protein sequence ID" value="NDY42939.1"/>
    <property type="molecule type" value="Genomic_DNA"/>
</dbReference>
<dbReference type="CDD" id="cd04187">
    <property type="entry name" value="DPM1_like_bac"/>
    <property type="match status" value="1"/>
</dbReference>
<evidence type="ECO:0000256" key="1">
    <source>
        <dbReference type="ARBA" id="ARBA00022475"/>
    </source>
</evidence>
<dbReference type="PANTHER" id="PTHR48090">
    <property type="entry name" value="UNDECAPRENYL-PHOSPHATE 4-DEOXY-4-FORMAMIDO-L-ARABINOSE TRANSFERASE-RELATED"/>
    <property type="match status" value="1"/>
</dbReference>
<accession>A0A6N9TP44</accession>
<evidence type="ECO:0000313" key="11">
    <source>
        <dbReference type="Proteomes" id="UP000469346"/>
    </source>
</evidence>
<keyword evidence="5" id="KW-0448">Lipopolysaccharide biosynthesis</keyword>
<protein>
    <submittedName>
        <fullName evidence="10">Glycosyltransferase</fullName>
    </submittedName>
</protein>
<dbReference type="Proteomes" id="UP000469346">
    <property type="component" value="Unassembled WGS sequence"/>
</dbReference>
<proteinExistence type="predicted"/>
<comment type="caution">
    <text evidence="10">The sequence shown here is derived from an EMBL/GenBank/DDBJ whole genome shotgun (WGS) entry which is preliminary data.</text>
</comment>
<dbReference type="SUPFAM" id="SSF53448">
    <property type="entry name" value="Nucleotide-diphospho-sugar transferases"/>
    <property type="match status" value="1"/>
</dbReference>
<dbReference type="InterPro" id="IPR001173">
    <property type="entry name" value="Glyco_trans_2-like"/>
</dbReference>
<dbReference type="PANTHER" id="PTHR48090:SF3">
    <property type="entry name" value="UNDECAPRENYL-PHOSPHATE 4-DEOXY-4-FORMAMIDO-L-ARABINOSE TRANSFERASE"/>
    <property type="match status" value="1"/>
</dbReference>
<evidence type="ECO:0000256" key="8">
    <source>
        <dbReference type="SAM" id="Phobius"/>
    </source>
</evidence>
<reference evidence="10 11" key="1">
    <citation type="submission" date="2020-02" db="EMBL/GenBank/DDBJ databases">
        <title>Comparative genomics of sulfur disproportionating microorganisms.</title>
        <authorList>
            <person name="Ward L.M."/>
            <person name="Bertran E."/>
            <person name="Johnston D.T."/>
        </authorList>
    </citation>
    <scope>NUCLEOTIDE SEQUENCE [LARGE SCALE GENOMIC DNA]</scope>
    <source>
        <strain evidence="10 11">DSM 100025</strain>
    </source>
</reference>
<dbReference type="InterPro" id="IPR050256">
    <property type="entry name" value="Glycosyltransferase_2"/>
</dbReference>
<keyword evidence="2" id="KW-0328">Glycosyltransferase</keyword>
<dbReference type="InterPro" id="IPR029044">
    <property type="entry name" value="Nucleotide-diphossugar_trans"/>
</dbReference>